<gene>
    <name evidence="2" type="ORF">SNE40_021995</name>
</gene>
<organism evidence="2 3">
    <name type="scientific">Patella caerulea</name>
    <name type="common">Rayed Mediterranean limpet</name>
    <dbReference type="NCBI Taxonomy" id="87958"/>
    <lineage>
        <taxon>Eukaryota</taxon>
        <taxon>Metazoa</taxon>
        <taxon>Spiralia</taxon>
        <taxon>Lophotrochozoa</taxon>
        <taxon>Mollusca</taxon>
        <taxon>Gastropoda</taxon>
        <taxon>Patellogastropoda</taxon>
        <taxon>Patelloidea</taxon>
        <taxon>Patellidae</taxon>
        <taxon>Patella</taxon>
    </lineage>
</organism>
<name>A0AAN8G0R0_PATCE</name>
<dbReference type="PROSITE" id="PS50209">
    <property type="entry name" value="CARD"/>
    <property type="match status" value="1"/>
</dbReference>
<proteinExistence type="predicted"/>
<sequence length="104" mass="11652">MDQSHPTNERGPMVGDNLKVMKKYLTQLINGITDPHPLISCLDGKGVLADRHKQMLDLEKCNYDKVRALIHLLKDDCRGGFIPFVESLQETGHISLAKLLLDGK</sequence>
<dbReference type="CDD" id="cd01671">
    <property type="entry name" value="CARD"/>
    <property type="match status" value="1"/>
</dbReference>
<dbReference type="InterPro" id="IPR011029">
    <property type="entry name" value="DEATH-like_dom_sf"/>
</dbReference>
<evidence type="ECO:0000259" key="1">
    <source>
        <dbReference type="PROSITE" id="PS50209"/>
    </source>
</evidence>
<protein>
    <recommendedName>
        <fullName evidence="1">CARD domain-containing protein</fullName>
    </recommendedName>
</protein>
<keyword evidence="3" id="KW-1185">Reference proteome</keyword>
<dbReference type="InterPro" id="IPR001315">
    <property type="entry name" value="CARD"/>
</dbReference>
<dbReference type="Proteomes" id="UP001347796">
    <property type="component" value="Unassembled WGS sequence"/>
</dbReference>
<evidence type="ECO:0000313" key="2">
    <source>
        <dbReference type="EMBL" id="KAK6168102.1"/>
    </source>
</evidence>
<dbReference type="AlphaFoldDB" id="A0AAN8G0R0"/>
<comment type="caution">
    <text evidence="2">The sequence shown here is derived from an EMBL/GenBank/DDBJ whole genome shotgun (WGS) entry which is preliminary data.</text>
</comment>
<reference evidence="2 3" key="1">
    <citation type="submission" date="2024-01" db="EMBL/GenBank/DDBJ databases">
        <title>The genome of the rayed Mediterranean limpet Patella caerulea (Linnaeus, 1758).</title>
        <authorList>
            <person name="Anh-Thu Weber A."/>
            <person name="Halstead-Nussloch G."/>
        </authorList>
    </citation>
    <scope>NUCLEOTIDE SEQUENCE [LARGE SCALE GENOMIC DNA]</scope>
    <source>
        <strain evidence="2">AATW-2023a</strain>
        <tissue evidence="2">Whole specimen</tissue>
    </source>
</reference>
<dbReference type="GO" id="GO:0042981">
    <property type="term" value="P:regulation of apoptotic process"/>
    <property type="evidence" value="ECO:0007669"/>
    <property type="project" value="InterPro"/>
</dbReference>
<dbReference type="Gene3D" id="1.10.533.10">
    <property type="entry name" value="Death Domain, Fas"/>
    <property type="match status" value="1"/>
</dbReference>
<feature type="domain" description="CARD" evidence="1">
    <location>
        <begin position="13"/>
        <end position="103"/>
    </location>
</feature>
<accession>A0AAN8G0R0</accession>
<dbReference type="EMBL" id="JAZGQO010000018">
    <property type="protein sequence ID" value="KAK6168102.1"/>
    <property type="molecule type" value="Genomic_DNA"/>
</dbReference>
<dbReference type="Pfam" id="PF00619">
    <property type="entry name" value="CARD"/>
    <property type="match status" value="1"/>
</dbReference>
<evidence type="ECO:0000313" key="3">
    <source>
        <dbReference type="Proteomes" id="UP001347796"/>
    </source>
</evidence>
<dbReference type="SUPFAM" id="SSF47986">
    <property type="entry name" value="DEATH domain"/>
    <property type="match status" value="1"/>
</dbReference>